<gene>
    <name evidence="2" type="ORF">M896_120280</name>
</gene>
<evidence type="ECO:0000313" key="2">
    <source>
        <dbReference type="EMBL" id="KHN68809.1"/>
    </source>
</evidence>
<evidence type="ECO:0000313" key="3">
    <source>
        <dbReference type="Proteomes" id="UP000031056"/>
    </source>
</evidence>
<dbReference type="RefSeq" id="XP_014562851.1">
    <property type="nucleotide sequence ID" value="XM_014707365.1"/>
</dbReference>
<keyword evidence="3" id="KW-1185">Reference proteome</keyword>
<dbReference type="InterPro" id="IPR035979">
    <property type="entry name" value="RBD_domain_sf"/>
</dbReference>
<proteinExistence type="predicted"/>
<dbReference type="GeneID" id="26262545"/>
<dbReference type="SUPFAM" id="SSF54928">
    <property type="entry name" value="RNA-binding domain, RBD"/>
    <property type="match status" value="1"/>
</dbReference>
<dbReference type="VEuPathDB" id="MicrosporidiaDB:M896_120280"/>
<dbReference type="Pfam" id="PF00076">
    <property type="entry name" value="RRM_1"/>
    <property type="match status" value="1"/>
</dbReference>
<dbReference type="InterPro" id="IPR012677">
    <property type="entry name" value="Nucleotide-bd_a/b_plait_sf"/>
</dbReference>
<feature type="domain" description="RRM" evidence="1">
    <location>
        <begin position="64"/>
        <end position="96"/>
    </location>
</feature>
<dbReference type="OrthoDB" id="439808at2759"/>
<dbReference type="Proteomes" id="UP000031056">
    <property type="component" value="Unassembled WGS sequence"/>
</dbReference>
<dbReference type="AlphaFoldDB" id="A0A0B2UHY4"/>
<reference evidence="2 3" key="1">
    <citation type="journal article" date="2014" name="MBio">
        <title>The Ordospora colligata genome; evolution of extreme reduction in microsporidia and host-to-parasite horizontal gene transfer.</title>
        <authorList>
            <person name="Pombert J.-F."/>
            <person name="Haag K.L."/>
            <person name="Beidas S."/>
            <person name="Ebert D."/>
            <person name="Keeling P.J."/>
        </authorList>
    </citation>
    <scope>NUCLEOTIDE SEQUENCE [LARGE SCALE GENOMIC DNA]</scope>
    <source>
        <strain evidence="2 3">OC4</strain>
    </source>
</reference>
<evidence type="ECO:0000259" key="1">
    <source>
        <dbReference type="Pfam" id="PF00076"/>
    </source>
</evidence>
<protein>
    <submittedName>
        <fullName evidence="2">RNP domain-containing protein</fullName>
    </submittedName>
</protein>
<dbReference type="Gene3D" id="3.30.70.330">
    <property type="match status" value="1"/>
</dbReference>
<sequence length="142" mass="16712">MKAKYLQEQDVFSKYFVLPNVPYLPKPRKKGIVRISGVCGVISHLKMFEVQNGVIVQGTAIECELRAAFEKYGHIVQIRVFKRYSFVVFEKHVDISLIFGMYHGIGDKQMYVDKIKQHDTGFMPLMYRNRVDLWHNHINKFE</sequence>
<dbReference type="EMBL" id="JOKQ01000012">
    <property type="protein sequence ID" value="KHN68809.1"/>
    <property type="molecule type" value="Genomic_DNA"/>
</dbReference>
<name>A0A0B2UHY4_9MICR</name>
<comment type="caution">
    <text evidence="2">The sequence shown here is derived from an EMBL/GenBank/DDBJ whole genome shotgun (WGS) entry which is preliminary data.</text>
</comment>
<accession>A0A0B2UHY4</accession>
<dbReference type="InParanoid" id="A0A0B2UHY4"/>
<dbReference type="HOGENOM" id="CLU_1896190_0_0_1"/>
<dbReference type="InterPro" id="IPR000504">
    <property type="entry name" value="RRM_dom"/>
</dbReference>
<dbReference type="GO" id="GO:0003723">
    <property type="term" value="F:RNA binding"/>
    <property type="evidence" value="ECO:0007669"/>
    <property type="project" value="InterPro"/>
</dbReference>
<organism evidence="2 3">
    <name type="scientific">Ordospora colligata OC4</name>
    <dbReference type="NCBI Taxonomy" id="1354746"/>
    <lineage>
        <taxon>Eukaryota</taxon>
        <taxon>Fungi</taxon>
        <taxon>Fungi incertae sedis</taxon>
        <taxon>Microsporidia</taxon>
        <taxon>Ordosporidae</taxon>
        <taxon>Ordospora</taxon>
    </lineage>
</organism>